<feature type="transmembrane region" description="Helical" evidence="10">
    <location>
        <begin position="83"/>
        <end position="103"/>
    </location>
</feature>
<comment type="catalytic activity">
    <reaction evidence="10">
        <text>an acyl phosphate + sn-glycerol 3-phosphate = a 1-acyl-sn-glycero-3-phosphate + phosphate</text>
        <dbReference type="Rhea" id="RHEA:34075"/>
        <dbReference type="ChEBI" id="CHEBI:43474"/>
        <dbReference type="ChEBI" id="CHEBI:57597"/>
        <dbReference type="ChEBI" id="CHEBI:57970"/>
        <dbReference type="ChEBI" id="CHEBI:59918"/>
        <dbReference type="EC" id="2.3.1.275"/>
    </reaction>
</comment>
<evidence type="ECO:0000256" key="3">
    <source>
        <dbReference type="ARBA" id="ARBA00022679"/>
    </source>
</evidence>
<gene>
    <name evidence="10" type="primary">plsY</name>
    <name evidence="11" type="ORF">SAMN06265340_10551</name>
</gene>
<feature type="transmembrane region" description="Helical" evidence="10">
    <location>
        <begin position="115"/>
        <end position="137"/>
    </location>
</feature>
<keyword evidence="4 10" id="KW-0812">Transmembrane</keyword>
<evidence type="ECO:0000256" key="6">
    <source>
        <dbReference type="ARBA" id="ARBA00023098"/>
    </source>
</evidence>
<evidence type="ECO:0000256" key="10">
    <source>
        <dbReference type="HAMAP-Rule" id="MF_01043"/>
    </source>
</evidence>
<comment type="pathway">
    <text evidence="10">Lipid metabolism; phospholipid metabolism.</text>
</comment>
<feature type="transmembrane region" description="Helical" evidence="10">
    <location>
        <begin position="149"/>
        <end position="178"/>
    </location>
</feature>
<evidence type="ECO:0000256" key="1">
    <source>
        <dbReference type="ARBA" id="ARBA00022475"/>
    </source>
</evidence>
<dbReference type="UniPathway" id="UPA00085"/>
<keyword evidence="7 10" id="KW-0472">Membrane</keyword>
<dbReference type="EMBL" id="FZOB01000005">
    <property type="protein sequence ID" value="SNR75306.1"/>
    <property type="molecule type" value="Genomic_DNA"/>
</dbReference>
<accession>A0A238YVJ2</accession>
<dbReference type="RefSeq" id="WP_089322941.1">
    <property type="nucleotide sequence ID" value="NZ_FZOB01000005.1"/>
</dbReference>
<name>A0A238YVJ2_9BACT</name>
<comment type="subunit">
    <text evidence="10">Probably interacts with PlsX.</text>
</comment>
<keyword evidence="9 10" id="KW-1208">Phospholipid metabolism</keyword>
<feature type="transmembrane region" description="Helical" evidence="10">
    <location>
        <begin position="55"/>
        <end position="77"/>
    </location>
</feature>
<dbReference type="GO" id="GO:0043772">
    <property type="term" value="F:acyl-phosphate glycerol-3-phosphate acyltransferase activity"/>
    <property type="evidence" value="ECO:0007669"/>
    <property type="project" value="UniProtKB-UniRule"/>
</dbReference>
<dbReference type="AlphaFoldDB" id="A0A238YVJ2"/>
<dbReference type="PANTHER" id="PTHR30309:SF0">
    <property type="entry name" value="GLYCEROL-3-PHOSPHATE ACYLTRANSFERASE-RELATED"/>
    <property type="match status" value="1"/>
</dbReference>
<sequence>MDKSLLTVLIVVFSFLSGSIPFGYVIGKLKGVDVRKYGSGNIGATNVSRVLGKKIGLIVLILDALKGAIPVLTVKYAGLPLKFQLMAALFAVLGHCFSPFLGFKGGKGVATGIGAFAVISPVCAGIAVAVFMLVFFITRYVSLSSITAVASYVIAFKFLVSSSDIYIYVALAGFVIIVKHYKNIIRLIRGEEKKYGVKTVS</sequence>
<evidence type="ECO:0000256" key="8">
    <source>
        <dbReference type="ARBA" id="ARBA00023209"/>
    </source>
</evidence>
<keyword evidence="1 10" id="KW-1003">Cell membrane</keyword>
<dbReference type="PANTHER" id="PTHR30309">
    <property type="entry name" value="INNER MEMBRANE PROTEIN YGIH"/>
    <property type="match status" value="1"/>
</dbReference>
<dbReference type="OrthoDB" id="9777124at2"/>
<comment type="subcellular location">
    <subcellularLocation>
        <location evidence="10">Cell membrane</location>
        <topology evidence="10">Multi-pass membrane protein</topology>
    </subcellularLocation>
</comment>
<dbReference type="GO" id="GO:0008654">
    <property type="term" value="P:phospholipid biosynthetic process"/>
    <property type="evidence" value="ECO:0007669"/>
    <property type="project" value="UniProtKB-UniRule"/>
</dbReference>
<dbReference type="EC" id="2.3.1.275" evidence="10"/>
<keyword evidence="11" id="KW-0012">Acyltransferase</keyword>
<evidence type="ECO:0000256" key="4">
    <source>
        <dbReference type="ARBA" id="ARBA00022692"/>
    </source>
</evidence>
<keyword evidence="2 10" id="KW-0444">Lipid biosynthesis</keyword>
<evidence type="ECO:0000313" key="11">
    <source>
        <dbReference type="EMBL" id="SNR75306.1"/>
    </source>
</evidence>
<keyword evidence="8 10" id="KW-0594">Phospholipid biosynthesis</keyword>
<evidence type="ECO:0000256" key="2">
    <source>
        <dbReference type="ARBA" id="ARBA00022516"/>
    </source>
</evidence>
<evidence type="ECO:0000313" key="12">
    <source>
        <dbReference type="Proteomes" id="UP000198405"/>
    </source>
</evidence>
<dbReference type="NCBIfam" id="TIGR00023">
    <property type="entry name" value="glycerol-3-phosphate 1-O-acyltransferase PlsY"/>
    <property type="match status" value="1"/>
</dbReference>
<dbReference type="GO" id="GO:0005886">
    <property type="term" value="C:plasma membrane"/>
    <property type="evidence" value="ECO:0007669"/>
    <property type="project" value="UniProtKB-SubCell"/>
</dbReference>
<dbReference type="Pfam" id="PF02660">
    <property type="entry name" value="G3P_acyltransf"/>
    <property type="match status" value="1"/>
</dbReference>
<evidence type="ECO:0000256" key="5">
    <source>
        <dbReference type="ARBA" id="ARBA00022989"/>
    </source>
</evidence>
<keyword evidence="12" id="KW-1185">Reference proteome</keyword>
<dbReference type="HAMAP" id="MF_01043">
    <property type="entry name" value="PlsY"/>
    <property type="match status" value="1"/>
</dbReference>
<dbReference type="Proteomes" id="UP000198405">
    <property type="component" value="Unassembled WGS sequence"/>
</dbReference>
<organism evidence="11 12">
    <name type="scientific">Desulfurobacterium atlanticum</name>
    <dbReference type="NCBI Taxonomy" id="240169"/>
    <lineage>
        <taxon>Bacteria</taxon>
        <taxon>Pseudomonadati</taxon>
        <taxon>Aquificota</taxon>
        <taxon>Aquificia</taxon>
        <taxon>Desulfurobacteriales</taxon>
        <taxon>Desulfurobacteriaceae</taxon>
        <taxon>Desulfurobacterium</taxon>
    </lineage>
</organism>
<dbReference type="InterPro" id="IPR003811">
    <property type="entry name" value="G3P_acylTferase_PlsY"/>
</dbReference>
<keyword evidence="5 10" id="KW-1133">Transmembrane helix</keyword>
<protein>
    <recommendedName>
        <fullName evidence="10">Glycerol-3-phosphate acyltransferase</fullName>
    </recommendedName>
    <alternativeName>
        <fullName evidence="10">Acyl-PO4 G3P acyltransferase</fullName>
    </alternativeName>
    <alternativeName>
        <fullName evidence="10">Acyl-phosphate--glycerol-3-phosphate acyltransferase</fullName>
    </alternativeName>
    <alternativeName>
        <fullName evidence="10">G3P acyltransferase</fullName>
        <shortName evidence="10">GPAT</shortName>
        <ecNumber evidence="10">2.3.1.275</ecNumber>
    </alternativeName>
    <alternativeName>
        <fullName evidence="10">Lysophosphatidic acid synthase</fullName>
        <shortName evidence="10">LPA synthase</shortName>
    </alternativeName>
</protein>
<proteinExistence type="inferred from homology"/>
<comment type="function">
    <text evidence="10">Catalyzes the transfer of an acyl group from acyl-phosphate (acyl-PO(4)) to glycerol-3-phosphate (G3P) to form lysophosphatidic acid (LPA). This enzyme utilizes acyl-phosphate as fatty acyl donor, but not acyl-CoA or acyl-ACP.</text>
</comment>
<comment type="similarity">
    <text evidence="10">Belongs to the PlsY family.</text>
</comment>
<keyword evidence="3 10" id="KW-0808">Transferase</keyword>
<keyword evidence="6 10" id="KW-0443">Lipid metabolism</keyword>
<reference evidence="12" key="1">
    <citation type="submission" date="2017-06" db="EMBL/GenBank/DDBJ databases">
        <authorList>
            <person name="Varghese N."/>
            <person name="Submissions S."/>
        </authorList>
    </citation>
    <scope>NUCLEOTIDE SEQUENCE [LARGE SCALE GENOMIC DNA]</scope>
    <source>
        <strain evidence="12">DSM 15668</strain>
    </source>
</reference>
<dbReference type="SMART" id="SM01207">
    <property type="entry name" value="G3P_acyltransf"/>
    <property type="match status" value="1"/>
</dbReference>
<feature type="transmembrane region" description="Helical" evidence="10">
    <location>
        <begin position="6"/>
        <end position="26"/>
    </location>
</feature>
<evidence type="ECO:0000256" key="7">
    <source>
        <dbReference type="ARBA" id="ARBA00023136"/>
    </source>
</evidence>
<evidence type="ECO:0000256" key="9">
    <source>
        <dbReference type="ARBA" id="ARBA00023264"/>
    </source>
</evidence>